<name>A0AAV8GBV9_9POAL</name>
<evidence type="ECO:0000313" key="7">
    <source>
        <dbReference type="Proteomes" id="UP001140206"/>
    </source>
</evidence>
<dbReference type="Pfam" id="PF02507">
    <property type="entry name" value="PSI_PsaF"/>
    <property type="match status" value="1"/>
</dbReference>
<evidence type="ECO:0000256" key="4">
    <source>
        <dbReference type="RuleBase" id="RU368107"/>
    </source>
</evidence>
<keyword evidence="4" id="KW-0150">Chloroplast</keyword>
<keyword evidence="2 4" id="KW-0602">Photosynthesis</keyword>
<comment type="caution">
    <text evidence="6">The sequence shown here is derived from an EMBL/GenBank/DDBJ whole genome shotgun (WGS) entry which is preliminary data.</text>
</comment>
<sequence length="318" mass="34814">MKIVWSILQKSIKTSSCASLNPQSHVQNLFNISQPITSPQITSLPRRLIPPLPTQIPFLLPLSRLSFPTSNTILRKQNQQRIHSILLERGYPSTPAMASLTSIPTFTPSKVLSQSKPRLAPVTCSLETNNNSVSTSLKSFSAALALSSLLLTSTPPPASADISGLTPCKESKAFAKREKQSIRKLESSLKKYAPDSAPALAIKATIEKTKRRFDNYGKFGLLCGSDGLPHLIVNGDQRHWGEFITPGLLFLYIAGWIGWVGRSYLIAIRDEKKPTMKEIIIDVPLALSLVGRGFIWPVAAYRELVNGDLVVDDADVAA</sequence>
<dbReference type="SUPFAM" id="SSF81536">
    <property type="entry name" value="Subunit III of photosystem I reaction centre, PsaF"/>
    <property type="match status" value="1"/>
</dbReference>
<comment type="subcellular location">
    <subcellularLocation>
        <location evidence="4">Plastid</location>
        <location evidence="4">Chloroplast thylakoid lumen</location>
    </subcellularLocation>
</comment>
<gene>
    <name evidence="6" type="ORF">LUZ62_051273</name>
</gene>
<evidence type="ECO:0000256" key="5">
    <source>
        <dbReference type="SAM" id="Phobius"/>
    </source>
</evidence>
<evidence type="ECO:0000256" key="3">
    <source>
        <dbReference type="ARBA" id="ARBA00022836"/>
    </source>
</evidence>
<feature type="transmembrane region" description="Helical" evidence="5">
    <location>
        <begin position="279"/>
        <end position="299"/>
    </location>
</feature>
<organism evidence="6 7">
    <name type="scientific">Rhynchospora pubera</name>
    <dbReference type="NCBI Taxonomy" id="906938"/>
    <lineage>
        <taxon>Eukaryota</taxon>
        <taxon>Viridiplantae</taxon>
        <taxon>Streptophyta</taxon>
        <taxon>Embryophyta</taxon>
        <taxon>Tracheophyta</taxon>
        <taxon>Spermatophyta</taxon>
        <taxon>Magnoliopsida</taxon>
        <taxon>Liliopsida</taxon>
        <taxon>Poales</taxon>
        <taxon>Cyperaceae</taxon>
        <taxon>Cyperoideae</taxon>
        <taxon>Rhynchosporeae</taxon>
        <taxon>Rhynchospora</taxon>
    </lineage>
</organism>
<evidence type="ECO:0000256" key="2">
    <source>
        <dbReference type="ARBA" id="ARBA00022531"/>
    </source>
</evidence>
<evidence type="ECO:0000313" key="6">
    <source>
        <dbReference type="EMBL" id="KAJ4800027.1"/>
    </source>
</evidence>
<keyword evidence="5" id="KW-0812">Transmembrane</keyword>
<keyword evidence="4" id="KW-0934">Plastid</keyword>
<keyword evidence="3 4" id="KW-0603">Photosystem I</keyword>
<keyword evidence="5" id="KW-1133">Transmembrane helix</keyword>
<comment type="function">
    <text evidence="4">Participates in efficiency of electron transfer from plastocyanin to P700 (or cytochrome c553 in algae and cyanobacteria). This plastocyanin-docking protein contributes to the specific association of plastocyanin to PSI.</text>
</comment>
<feature type="transmembrane region" description="Helical" evidence="5">
    <location>
        <begin position="247"/>
        <end position="267"/>
    </location>
</feature>
<dbReference type="InterPro" id="IPR003666">
    <property type="entry name" value="PSI_PsaF"/>
</dbReference>
<dbReference type="PANTHER" id="PTHR34939">
    <property type="entry name" value="PHOTOSYSTEM I REACTION CENTER SUBUNIT III, CHLOROPLASTIC"/>
    <property type="match status" value="1"/>
</dbReference>
<dbReference type="FunFam" id="1.10.8.110:FF:000001">
    <property type="entry name" value="Photosystem I reaction center subunit III"/>
    <property type="match status" value="1"/>
</dbReference>
<reference evidence="6" key="1">
    <citation type="submission" date="2022-08" db="EMBL/GenBank/DDBJ databases">
        <authorList>
            <person name="Marques A."/>
        </authorList>
    </citation>
    <scope>NUCLEOTIDE SEQUENCE</scope>
    <source>
        <strain evidence="6">RhyPub2mFocal</strain>
        <tissue evidence="6">Leaves</tissue>
    </source>
</reference>
<dbReference type="Gene3D" id="1.10.8.110">
    <property type="entry name" value="Photosystem I PsaF, reaction centre subunit III"/>
    <property type="match status" value="1"/>
</dbReference>
<comment type="similarity">
    <text evidence="1 4">Belongs to the PsaF family.</text>
</comment>
<dbReference type="PANTHER" id="PTHR34939:SF1">
    <property type="entry name" value="PHOTOSYSTEM I REACTION CENTER SUBUNIT III, CHLOROPLASTIC"/>
    <property type="match status" value="1"/>
</dbReference>
<dbReference type="EMBL" id="JAMFTS010000002">
    <property type="protein sequence ID" value="KAJ4800027.1"/>
    <property type="molecule type" value="Genomic_DNA"/>
</dbReference>
<keyword evidence="4" id="KW-0793">Thylakoid</keyword>
<dbReference type="GO" id="GO:0009535">
    <property type="term" value="C:chloroplast thylakoid membrane"/>
    <property type="evidence" value="ECO:0007669"/>
    <property type="project" value="TreeGrafter"/>
</dbReference>
<protein>
    <recommendedName>
        <fullName evidence="4">Photosystem I reaction center subunit III</fullName>
    </recommendedName>
    <alternativeName>
        <fullName evidence="4">PSI-F</fullName>
    </alternativeName>
</protein>
<dbReference type="Proteomes" id="UP001140206">
    <property type="component" value="Chromosome 2"/>
</dbReference>
<dbReference type="GO" id="GO:0015979">
    <property type="term" value="P:photosynthesis"/>
    <property type="evidence" value="ECO:0007669"/>
    <property type="project" value="UniProtKB-UniRule"/>
</dbReference>
<keyword evidence="7" id="KW-1185">Reference proteome</keyword>
<proteinExistence type="inferred from homology"/>
<dbReference type="InterPro" id="IPR036577">
    <property type="entry name" value="PSI_PsaF_sf"/>
</dbReference>
<keyword evidence="5" id="KW-0472">Membrane</keyword>
<dbReference type="GO" id="GO:0009543">
    <property type="term" value="C:chloroplast thylakoid lumen"/>
    <property type="evidence" value="ECO:0007669"/>
    <property type="project" value="UniProtKB-SubCell"/>
</dbReference>
<dbReference type="GO" id="GO:0009538">
    <property type="term" value="C:photosystem I reaction center"/>
    <property type="evidence" value="ECO:0007669"/>
    <property type="project" value="UniProtKB-UniRule"/>
</dbReference>
<dbReference type="AlphaFoldDB" id="A0AAV8GBV9"/>
<evidence type="ECO:0000256" key="1">
    <source>
        <dbReference type="ARBA" id="ARBA00008386"/>
    </source>
</evidence>
<accession>A0AAV8GBV9</accession>